<dbReference type="InterPro" id="IPR012001">
    <property type="entry name" value="Thiamin_PyroP_enz_TPP-bd_dom"/>
</dbReference>
<accession>A0A1I6YZQ6</accession>
<reference evidence="2 3" key="1">
    <citation type="submission" date="2016-10" db="EMBL/GenBank/DDBJ databases">
        <authorList>
            <person name="de Groot N.N."/>
        </authorList>
    </citation>
    <scope>NUCLEOTIDE SEQUENCE [LARGE SCALE GENOMIC DNA]</scope>
    <source>
        <strain evidence="2 3">CGMCC 1.10959</strain>
    </source>
</reference>
<dbReference type="EMBL" id="FPAW01000003">
    <property type="protein sequence ID" value="SFT55990.1"/>
    <property type="molecule type" value="Genomic_DNA"/>
</dbReference>
<dbReference type="OrthoDB" id="4494979at2"/>
<dbReference type="STRING" id="999627.SAMN05216236_103137"/>
<dbReference type="eggNOG" id="COG0028">
    <property type="taxonomic scope" value="Bacteria"/>
</dbReference>
<evidence type="ECO:0000313" key="3">
    <source>
        <dbReference type="Proteomes" id="UP000182466"/>
    </source>
</evidence>
<evidence type="ECO:0000259" key="1">
    <source>
        <dbReference type="Pfam" id="PF02776"/>
    </source>
</evidence>
<proteinExistence type="predicted"/>
<sequence>MQMTAEQAVVKPRQMHGIERAFGITGSAFMPISDISPKTGITFWDCAHEGSGGTMADGYTRVSAPAQIDIPRFCRTQAIDIDLPEIVEFEPSAAGQETLDRAGRKTPIEAMVNQELGQPFRRDAMKRPVEVAAITPARMNPRQAG</sequence>
<dbReference type="Pfam" id="PF02776">
    <property type="entry name" value="TPP_enzyme_N"/>
    <property type="match status" value="1"/>
</dbReference>
<dbReference type="Proteomes" id="UP000182466">
    <property type="component" value="Unassembled WGS sequence"/>
</dbReference>
<keyword evidence="3" id="KW-1185">Reference proteome</keyword>
<dbReference type="Gene3D" id="3.40.50.970">
    <property type="match status" value="1"/>
</dbReference>
<organism evidence="2 3">
    <name type="scientific">Sedimentitalea nanhaiensis</name>
    <dbReference type="NCBI Taxonomy" id="999627"/>
    <lineage>
        <taxon>Bacteria</taxon>
        <taxon>Pseudomonadati</taxon>
        <taxon>Pseudomonadota</taxon>
        <taxon>Alphaproteobacteria</taxon>
        <taxon>Rhodobacterales</taxon>
        <taxon>Paracoccaceae</taxon>
        <taxon>Sedimentitalea</taxon>
    </lineage>
</organism>
<dbReference type="GO" id="GO:0030976">
    <property type="term" value="F:thiamine pyrophosphate binding"/>
    <property type="evidence" value="ECO:0007669"/>
    <property type="project" value="InterPro"/>
</dbReference>
<dbReference type="CDD" id="cd07035">
    <property type="entry name" value="TPP_PYR_POX_like"/>
    <property type="match status" value="1"/>
</dbReference>
<dbReference type="AlphaFoldDB" id="A0A1I6YZQ6"/>
<evidence type="ECO:0000313" key="2">
    <source>
        <dbReference type="EMBL" id="SFT55990.1"/>
    </source>
</evidence>
<name>A0A1I6YZQ6_9RHOB</name>
<feature type="domain" description="Thiamine pyrophosphate enzyme N-terminal TPP-binding" evidence="1">
    <location>
        <begin position="3"/>
        <end position="64"/>
    </location>
</feature>
<protein>
    <submittedName>
        <fullName evidence="2">Thiamine pyrophosphate enzyme, N-terminal TPP binding domain</fullName>
    </submittedName>
</protein>
<gene>
    <name evidence="2" type="ORF">SAMN05216236_103137</name>
</gene>
<dbReference type="InterPro" id="IPR029061">
    <property type="entry name" value="THDP-binding"/>
</dbReference>
<dbReference type="SUPFAM" id="SSF52518">
    <property type="entry name" value="Thiamin diphosphate-binding fold (THDP-binding)"/>
    <property type="match status" value="1"/>
</dbReference>